<proteinExistence type="predicted"/>
<dbReference type="InterPro" id="IPR050570">
    <property type="entry name" value="Cell_wall_metabolism_enzyme"/>
</dbReference>
<dbReference type="SUPFAM" id="SSF51261">
    <property type="entry name" value="Duplicated hybrid motif"/>
    <property type="match status" value="1"/>
</dbReference>
<keyword evidence="4" id="KW-1185">Reference proteome</keyword>
<dbReference type="Pfam" id="PF01551">
    <property type="entry name" value="Peptidase_M23"/>
    <property type="match status" value="1"/>
</dbReference>
<dbReference type="OrthoDB" id="9805799at2"/>
<gene>
    <name evidence="3" type="ORF">SAMN05192585_10480</name>
</gene>
<dbReference type="AlphaFoldDB" id="A0A1G9VS27"/>
<dbReference type="CDD" id="cd12797">
    <property type="entry name" value="M23_peptidase"/>
    <property type="match status" value="1"/>
</dbReference>
<dbReference type="PANTHER" id="PTHR21666:SF289">
    <property type="entry name" value="L-ALA--D-GLU ENDOPEPTIDASE"/>
    <property type="match status" value="1"/>
</dbReference>
<dbReference type="Proteomes" id="UP000199182">
    <property type="component" value="Unassembled WGS sequence"/>
</dbReference>
<feature type="domain" description="M23ase beta-sheet core" evidence="2">
    <location>
        <begin position="421"/>
        <end position="515"/>
    </location>
</feature>
<name>A0A1G9VS27_9FIRM</name>
<dbReference type="InterPro" id="IPR011055">
    <property type="entry name" value="Dup_hybrid_motif"/>
</dbReference>
<reference evidence="3 4" key="1">
    <citation type="submission" date="2016-10" db="EMBL/GenBank/DDBJ databases">
        <authorList>
            <person name="de Groot N.N."/>
        </authorList>
    </citation>
    <scope>NUCLEOTIDE SEQUENCE [LARGE SCALE GENOMIC DNA]</scope>
    <source>
        <strain evidence="3 4">CGMCC 1.5012</strain>
    </source>
</reference>
<accession>A0A1G9VS27</accession>
<evidence type="ECO:0000313" key="3">
    <source>
        <dbReference type="EMBL" id="SDM74761.1"/>
    </source>
</evidence>
<dbReference type="GO" id="GO:0004222">
    <property type="term" value="F:metalloendopeptidase activity"/>
    <property type="evidence" value="ECO:0007669"/>
    <property type="project" value="TreeGrafter"/>
</dbReference>
<dbReference type="Gene3D" id="2.70.70.10">
    <property type="entry name" value="Glucose Permease (Domain IIA)"/>
    <property type="match status" value="1"/>
</dbReference>
<keyword evidence="1" id="KW-0732">Signal</keyword>
<dbReference type="STRING" id="258515.SAMN05192585_10480"/>
<dbReference type="RefSeq" id="WP_092638046.1">
    <property type="nucleotide sequence ID" value="NZ_FNID01000004.1"/>
</dbReference>
<dbReference type="EMBL" id="FNID01000004">
    <property type="protein sequence ID" value="SDM74761.1"/>
    <property type="molecule type" value="Genomic_DNA"/>
</dbReference>
<sequence length="525" mass="56962">MVKRIISALLAAGLLLLPLSGCSILKLNKAFDSSAVVSATFIYGKSSVLISDSGAIAQLAAVVNSGHPVTVDTLNVSTPLVQISTVGRGDRVQTLSIYDFAAESGYAYILTQDGTYYEVNRAELFKLLSGDSFSALYSEHSLPSATISAEGKLGELLPSDGVWSYKRFDGNFYDAPPLTPPQPYKYVITTPASPDITFSLAPTSVTVKVVHKGKELFSGSLEEFKGFKMSSGGRYEYTVNADWSEAALKELRGNALYTFCIDYNPAASFELSATESDPGETLVIYARGLAGKQITVNSPFKFEPEFFDYDDMRVCLFPLSYLNAAGTYTLELNAESAYAKYAITLKDKKFEIQELTVDSKTANSTIKSDEANAEFTKVIQPLKAVRDKEKYFQGKFIMPVSGEITTEFGSARSINGTLSERHSGIDIAAKRGTKVKASGAGRVLYAGMLKLTGNTVLIEHGFGLKTWYYHMDSLNVKTDDRVQQGDVIGKVGSTGFSTGPHLHFAMSVNGVFINPNTAIKNVLID</sequence>
<evidence type="ECO:0000313" key="4">
    <source>
        <dbReference type="Proteomes" id="UP000199182"/>
    </source>
</evidence>
<organism evidence="3 4">
    <name type="scientific">Acetanaerobacterium elongatum</name>
    <dbReference type="NCBI Taxonomy" id="258515"/>
    <lineage>
        <taxon>Bacteria</taxon>
        <taxon>Bacillati</taxon>
        <taxon>Bacillota</taxon>
        <taxon>Clostridia</taxon>
        <taxon>Eubacteriales</taxon>
        <taxon>Oscillospiraceae</taxon>
        <taxon>Acetanaerobacterium</taxon>
    </lineage>
</organism>
<dbReference type="PANTHER" id="PTHR21666">
    <property type="entry name" value="PEPTIDASE-RELATED"/>
    <property type="match status" value="1"/>
</dbReference>
<evidence type="ECO:0000256" key="1">
    <source>
        <dbReference type="ARBA" id="ARBA00022729"/>
    </source>
</evidence>
<protein>
    <submittedName>
        <fullName evidence="3">Peptidase family M23</fullName>
    </submittedName>
</protein>
<evidence type="ECO:0000259" key="2">
    <source>
        <dbReference type="Pfam" id="PF01551"/>
    </source>
</evidence>
<dbReference type="InterPro" id="IPR016047">
    <property type="entry name" value="M23ase_b-sheet_dom"/>
</dbReference>